<organism evidence="1 3">
    <name type="scientific">Rotaria magnacalcarata</name>
    <dbReference type="NCBI Taxonomy" id="392030"/>
    <lineage>
        <taxon>Eukaryota</taxon>
        <taxon>Metazoa</taxon>
        <taxon>Spiralia</taxon>
        <taxon>Gnathifera</taxon>
        <taxon>Rotifera</taxon>
        <taxon>Eurotatoria</taxon>
        <taxon>Bdelloidea</taxon>
        <taxon>Philodinida</taxon>
        <taxon>Philodinidae</taxon>
        <taxon>Rotaria</taxon>
    </lineage>
</organism>
<protein>
    <submittedName>
        <fullName evidence="1">Uncharacterized protein</fullName>
    </submittedName>
</protein>
<name>A0A8S2TEN7_9BILA</name>
<dbReference type="Pfam" id="PF10036">
    <property type="entry name" value="RLL"/>
    <property type="match status" value="1"/>
</dbReference>
<evidence type="ECO:0000313" key="1">
    <source>
        <dbReference type="EMBL" id="CAF4285355.1"/>
    </source>
</evidence>
<dbReference type="Proteomes" id="UP000681720">
    <property type="component" value="Unassembled WGS sequence"/>
</dbReference>
<dbReference type="PANTHER" id="PTHR15924">
    <property type="entry name" value="CLE"/>
    <property type="match status" value="1"/>
</dbReference>
<proteinExistence type="predicted"/>
<accession>A0A8S2TEN7</accession>
<gene>
    <name evidence="1" type="ORF">BYL167_LOCUS26863</name>
    <name evidence="2" type="ORF">GIL414_LOCUS30703</name>
</gene>
<feature type="non-terminal residue" evidence="1">
    <location>
        <position position="1"/>
    </location>
</feature>
<dbReference type="AlphaFoldDB" id="A0A8S2TEN7"/>
<evidence type="ECO:0000313" key="3">
    <source>
        <dbReference type="Proteomes" id="UP000681967"/>
    </source>
</evidence>
<dbReference type="EMBL" id="CAJOBJ010059744">
    <property type="protein sequence ID" value="CAF4412736.1"/>
    <property type="molecule type" value="Genomic_DNA"/>
</dbReference>
<sequence>MVIWLEDMKIRLYSIDGRQSLRNIQNPQWEEALYKYLQDLKFSYDNDVIKDRVALSDWFIGMAVRFEYGDD</sequence>
<evidence type="ECO:0000313" key="2">
    <source>
        <dbReference type="EMBL" id="CAF4412736.1"/>
    </source>
</evidence>
<dbReference type="Proteomes" id="UP000681967">
    <property type="component" value="Unassembled WGS sequence"/>
</dbReference>
<dbReference type="EMBL" id="CAJOBH010032586">
    <property type="protein sequence ID" value="CAF4285355.1"/>
    <property type="molecule type" value="Genomic_DNA"/>
</dbReference>
<dbReference type="InterPro" id="IPR019265">
    <property type="entry name" value="RTRAF"/>
</dbReference>
<reference evidence="1" key="1">
    <citation type="submission" date="2021-02" db="EMBL/GenBank/DDBJ databases">
        <authorList>
            <person name="Nowell W R."/>
        </authorList>
    </citation>
    <scope>NUCLEOTIDE SEQUENCE</scope>
</reference>
<comment type="caution">
    <text evidence="1">The sequence shown here is derived from an EMBL/GenBank/DDBJ whole genome shotgun (WGS) entry which is preliminary data.</text>
</comment>